<feature type="signal peptide" evidence="2">
    <location>
        <begin position="1"/>
        <end position="18"/>
    </location>
</feature>
<keyword evidence="2" id="KW-0732">Signal</keyword>
<keyword evidence="4" id="KW-1185">Reference proteome</keyword>
<evidence type="ECO:0000256" key="2">
    <source>
        <dbReference type="SAM" id="SignalP"/>
    </source>
</evidence>
<evidence type="ECO:0008006" key="5">
    <source>
        <dbReference type="Google" id="ProtNLM"/>
    </source>
</evidence>
<evidence type="ECO:0000256" key="1">
    <source>
        <dbReference type="SAM" id="MobiDB-lite"/>
    </source>
</evidence>
<feature type="region of interest" description="Disordered" evidence="1">
    <location>
        <begin position="74"/>
        <end position="134"/>
    </location>
</feature>
<reference evidence="3 4" key="1">
    <citation type="submission" date="2019-08" db="EMBL/GenBank/DDBJ databases">
        <title>Genomes of Antarctic Bizionia species.</title>
        <authorList>
            <person name="Bowman J.P."/>
        </authorList>
    </citation>
    <scope>NUCLEOTIDE SEQUENCE [LARGE SCALE GENOMIC DNA]</scope>
    <source>
        <strain evidence="3 4">HFD</strain>
    </source>
</reference>
<sequence>MKKLVLIAIALVTFQMNAQNEKAEKFNNSSVEEIAEMQTARLTKALTLNEAQQKRISILSLQNANLEKEMMAARNNKSLSKGERKKIQNKRHALKNERDNHMKSILTAEQYTKWSSIKEEQNKREDKLNKRRAQ</sequence>
<dbReference type="EMBL" id="VSKM01000011">
    <property type="protein sequence ID" value="TYB72504.1"/>
    <property type="molecule type" value="Genomic_DNA"/>
</dbReference>
<feature type="compositionally biased region" description="Basic and acidic residues" evidence="1">
    <location>
        <begin position="116"/>
        <end position="128"/>
    </location>
</feature>
<protein>
    <recommendedName>
        <fullName evidence="5">DUF4890 domain-containing protein</fullName>
    </recommendedName>
</protein>
<dbReference type="Proteomes" id="UP000323324">
    <property type="component" value="Unassembled WGS sequence"/>
</dbReference>
<organism evidence="3 4">
    <name type="scientific">Bizionia saleffrena</name>
    <dbReference type="NCBI Taxonomy" id="291189"/>
    <lineage>
        <taxon>Bacteria</taxon>
        <taxon>Pseudomonadati</taxon>
        <taxon>Bacteroidota</taxon>
        <taxon>Flavobacteriia</taxon>
        <taxon>Flavobacteriales</taxon>
        <taxon>Flavobacteriaceae</taxon>
        <taxon>Bizionia</taxon>
    </lineage>
</organism>
<name>A0A8H2LFQ5_9FLAO</name>
<comment type="caution">
    <text evidence="3">The sequence shown here is derived from an EMBL/GenBank/DDBJ whole genome shotgun (WGS) entry which is preliminary data.</text>
</comment>
<evidence type="ECO:0000313" key="3">
    <source>
        <dbReference type="EMBL" id="TYB72504.1"/>
    </source>
</evidence>
<evidence type="ECO:0000313" key="4">
    <source>
        <dbReference type="Proteomes" id="UP000323324"/>
    </source>
</evidence>
<feature type="chain" id="PRO_5034722429" description="DUF4890 domain-containing protein" evidence="2">
    <location>
        <begin position="19"/>
        <end position="134"/>
    </location>
</feature>
<gene>
    <name evidence="3" type="ORF">ES676_11075</name>
</gene>
<proteinExistence type="predicted"/>
<dbReference type="RefSeq" id="WP_148370397.1">
    <property type="nucleotide sequence ID" value="NZ_VSKM01000011.1"/>
</dbReference>
<dbReference type="AlphaFoldDB" id="A0A8H2LFQ5"/>
<accession>A0A8H2LFQ5</accession>